<dbReference type="Proteomes" id="UP001447516">
    <property type="component" value="Unassembled WGS sequence"/>
</dbReference>
<sequence>MNPPGAAWLSLLRSRMTMADLALCADQDRWARELRWTVSRTGFGARHYRDPRFDLVRELEEVGRLFTV</sequence>
<name>A0ABV0AI84_9ACTN</name>
<dbReference type="EMBL" id="JBDJAW010000004">
    <property type="protein sequence ID" value="MEN3535039.1"/>
    <property type="molecule type" value="Genomic_DNA"/>
</dbReference>
<accession>A0ABV0AI84</accession>
<comment type="caution">
    <text evidence="1">The sequence shown here is derived from an EMBL/GenBank/DDBJ whole genome shotgun (WGS) entry which is preliminary data.</text>
</comment>
<evidence type="ECO:0000313" key="2">
    <source>
        <dbReference type="Proteomes" id="UP001447516"/>
    </source>
</evidence>
<dbReference type="RefSeq" id="WP_346225100.1">
    <property type="nucleotide sequence ID" value="NZ_JBDJAW010000004.1"/>
</dbReference>
<protein>
    <submittedName>
        <fullName evidence="1">Uncharacterized protein</fullName>
    </submittedName>
</protein>
<keyword evidence="2" id="KW-1185">Reference proteome</keyword>
<proteinExistence type="predicted"/>
<organism evidence="1 2">
    <name type="scientific">Microbispora maris</name>
    <dbReference type="NCBI Taxonomy" id="3144104"/>
    <lineage>
        <taxon>Bacteria</taxon>
        <taxon>Bacillati</taxon>
        <taxon>Actinomycetota</taxon>
        <taxon>Actinomycetes</taxon>
        <taxon>Streptosporangiales</taxon>
        <taxon>Streptosporangiaceae</taxon>
        <taxon>Microbispora</taxon>
    </lineage>
</organism>
<evidence type="ECO:0000313" key="1">
    <source>
        <dbReference type="EMBL" id="MEN3535039.1"/>
    </source>
</evidence>
<reference evidence="1 2" key="1">
    <citation type="submission" date="2024-05" db="EMBL/GenBank/DDBJ databases">
        <title>Microbispora sp.ZYX-F-249.</title>
        <authorList>
            <person name="Xie H."/>
        </authorList>
    </citation>
    <scope>NUCLEOTIDE SEQUENCE [LARGE SCALE GENOMIC DNA]</scope>
    <source>
        <strain evidence="1 2">ZYX-F-249</strain>
    </source>
</reference>
<gene>
    <name evidence="1" type="ORF">AAH991_08010</name>
</gene>